<organism evidence="1 2">
    <name type="scientific">Sphaerospermopsis reniformis</name>
    <dbReference type="NCBI Taxonomy" id="531300"/>
    <lineage>
        <taxon>Bacteria</taxon>
        <taxon>Bacillati</taxon>
        <taxon>Cyanobacteriota</taxon>
        <taxon>Cyanophyceae</taxon>
        <taxon>Nostocales</taxon>
        <taxon>Aphanizomenonaceae</taxon>
        <taxon>Sphaerospermopsis</taxon>
    </lineage>
</organism>
<name>A0A479ZVX5_9CYAN</name>
<evidence type="ECO:0008006" key="3">
    <source>
        <dbReference type="Google" id="ProtNLM"/>
    </source>
</evidence>
<evidence type="ECO:0000313" key="1">
    <source>
        <dbReference type="EMBL" id="GCL36755.1"/>
    </source>
</evidence>
<dbReference type="Gene3D" id="1.20.1440.60">
    <property type="entry name" value="23S rRNA-intervening sequence"/>
    <property type="match status" value="1"/>
</dbReference>
<dbReference type="PANTHER" id="PTHR38471">
    <property type="entry name" value="FOUR HELIX BUNDLE PROTEIN"/>
    <property type="match status" value="1"/>
</dbReference>
<dbReference type="AlphaFoldDB" id="A0A479ZVX5"/>
<dbReference type="Pfam" id="PF05635">
    <property type="entry name" value="23S_rRNA_IVP"/>
    <property type="match status" value="1"/>
</dbReference>
<dbReference type="EMBL" id="BJCE01000048">
    <property type="protein sequence ID" value="GCL36755.1"/>
    <property type="molecule type" value="Genomic_DNA"/>
</dbReference>
<gene>
    <name evidence="1" type="ORF">SR1949_18610</name>
</gene>
<reference evidence="2" key="1">
    <citation type="submission" date="2019-02" db="EMBL/GenBank/DDBJ databases">
        <title>Draft genome sequence of Sphaerospermopsis reniformis NIES-1949.</title>
        <authorList>
            <person name="Yamaguchi H."/>
            <person name="Suzuki S."/>
            <person name="Kawachi M."/>
        </authorList>
    </citation>
    <scope>NUCLEOTIDE SEQUENCE [LARGE SCALE GENOMIC DNA]</scope>
    <source>
        <strain evidence="2">NIES-1949</strain>
    </source>
</reference>
<keyword evidence="2" id="KW-1185">Reference proteome</keyword>
<dbReference type="InterPro" id="IPR012657">
    <property type="entry name" value="23S_rRNA-intervening_sequence"/>
</dbReference>
<comment type="caution">
    <text evidence="1">The sequence shown here is derived from an EMBL/GenBank/DDBJ whole genome shotgun (WGS) entry which is preliminary data.</text>
</comment>
<accession>A0A479ZVX5</accession>
<dbReference type="Proteomes" id="UP000300142">
    <property type="component" value="Unassembled WGS sequence"/>
</dbReference>
<dbReference type="RefSeq" id="WP_201277588.1">
    <property type="nucleotide sequence ID" value="NZ_BJCE01000048.1"/>
</dbReference>
<dbReference type="SUPFAM" id="SSF158446">
    <property type="entry name" value="IVS-encoded protein-like"/>
    <property type="match status" value="1"/>
</dbReference>
<sequence>MKENIIKEKSFDFAVRIVNLYQYLNNEKKEFVLSNQLLRSGTAIGALVREAEQAESKADFIHKLAIALKEANESDYWI</sequence>
<protein>
    <recommendedName>
        <fullName evidence="3">S23 ribosomal protein</fullName>
    </recommendedName>
</protein>
<dbReference type="NCBIfam" id="TIGR02436">
    <property type="entry name" value="four helix bundle protein"/>
    <property type="match status" value="1"/>
</dbReference>
<dbReference type="PANTHER" id="PTHR38471:SF2">
    <property type="entry name" value="FOUR HELIX BUNDLE PROTEIN"/>
    <property type="match status" value="1"/>
</dbReference>
<dbReference type="InterPro" id="IPR036583">
    <property type="entry name" value="23S_rRNA_IVS_sf"/>
</dbReference>
<evidence type="ECO:0000313" key="2">
    <source>
        <dbReference type="Proteomes" id="UP000300142"/>
    </source>
</evidence>
<proteinExistence type="predicted"/>
<dbReference type="PIRSF" id="PIRSF035652">
    <property type="entry name" value="CHP02436"/>
    <property type="match status" value="1"/>
</dbReference>